<reference evidence="1" key="1">
    <citation type="submission" date="2021-11" db="EMBL/GenBank/DDBJ databases">
        <title>Study of the species diversity of bacterial strains isolated from a unique natural object - Shulgan-Tash cave (Bashkiria).</title>
        <authorList>
            <person name="Sazanova A.L."/>
            <person name="Chirak E.R."/>
            <person name="Safronova V.I."/>
        </authorList>
    </citation>
    <scope>NUCLEOTIDE SEQUENCE</scope>
    <source>
        <strain evidence="1">P1</strain>
    </source>
</reference>
<proteinExistence type="predicted"/>
<evidence type="ECO:0000313" key="1">
    <source>
        <dbReference type="EMBL" id="UUZ44986.1"/>
    </source>
</evidence>
<sequence>MTMADTTGARTFDGSILIRLLDHQIVDGEGRLIGKVDDLALREDGDELVVEWLMVGPAALAPRYPGVPGRWGWAVWRRLNDPDDPGVVMVPVSEIREIRSDVVVGEAARDALLASFGLENWLRRNLIGRIPGAKGADHVSGEDVDPPSWARTERPDVPERARAGGTHRLTELLGMTVHRHDSTPRHCITDLHGQGTPDGAGIRLTKVLVGPRLAGSKLGYSSDEQDGPRAISWIIDRLHRTAHWHEWSDLRSVSWAEGYVEMDPHDEGRLGASATG</sequence>
<gene>
    <name evidence="1" type="ORF">LP422_01010</name>
</gene>
<name>A0AC61U4M2_9MICO</name>
<dbReference type="Proteomes" id="UP001059663">
    <property type="component" value="Chromosome"/>
</dbReference>
<protein>
    <submittedName>
        <fullName evidence="1">Uncharacterized protein</fullName>
    </submittedName>
</protein>
<dbReference type="EMBL" id="CP087977">
    <property type="protein sequence ID" value="UUZ44986.1"/>
    <property type="molecule type" value="Genomic_DNA"/>
</dbReference>
<organism evidence="1 2">
    <name type="scientific">Janibacter limosus</name>
    <dbReference type="NCBI Taxonomy" id="53458"/>
    <lineage>
        <taxon>Bacteria</taxon>
        <taxon>Bacillati</taxon>
        <taxon>Actinomycetota</taxon>
        <taxon>Actinomycetes</taxon>
        <taxon>Micrococcales</taxon>
        <taxon>Intrasporangiaceae</taxon>
        <taxon>Janibacter</taxon>
    </lineage>
</organism>
<evidence type="ECO:0000313" key="2">
    <source>
        <dbReference type="Proteomes" id="UP001059663"/>
    </source>
</evidence>
<accession>A0AC61U4M2</accession>